<dbReference type="Gene3D" id="1.10.10.2520">
    <property type="entry name" value="Cell wall hydrolase SleB, domain 1"/>
    <property type="match status" value="1"/>
</dbReference>
<evidence type="ECO:0000313" key="4">
    <source>
        <dbReference type="Proteomes" id="UP000468901"/>
    </source>
</evidence>
<dbReference type="GO" id="GO:0016787">
    <property type="term" value="F:hydrolase activity"/>
    <property type="evidence" value="ECO:0007669"/>
    <property type="project" value="InterPro"/>
</dbReference>
<accession>A0A6N6VG98</accession>
<comment type="caution">
    <text evidence="3">The sequence shown here is derived from an EMBL/GenBank/DDBJ whole genome shotgun (WGS) entry which is preliminary data.</text>
</comment>
<proteinExistence type="predicted"/>
<sequence>MRKLLEWLDASHIISGALHVTVGLIGLTVVSATLLTSITSTEALPVASLAKQLAAVPQDGGRVVQASFDGAAPASIAIPAVFRPSNTKSALVENAVPLAPAIKIDLRNLEKERRCLTEGIYFEARGESAIGQLAVAEVILNRVTSGLYPTSICGVVFQGQKSKQCQFSFACNGDLDRPRDPVAWRKSQRLAHYVLSGRVRSSLVGPATYYHASYVNPNWAQHMVEVAKIGQHVFYRTADVSNSNPS</sequence>
<dbReference type="Pfam" id="PF07486">
    <property type="entry name" value="Hydrolase_2"/>
    <property type="match status" value="1"/>
</dbReference>
<dbReference type="InterPro" id="IPR011105">
    <property type="entry name" value="Cell_wall_hydrolase_SleB"/>
</dbReference>
<protein>
    <recommendedName>
        <fullName evidence="2">Cell wall hydrolase SleB domain-containing protein</fullName>
    </recommendedName>
</protein>
<name>A0A6N6VG98_9HYPH</name>
<evidence type="ECO:0000256" key="1">
    <source>
        <dbReference type="SAM" id="Phobius"/>
    </source>
</evidence>
<dbReference type="InterPro" id="IPR042047">
    <property type="entry name" value="SleB_dom1"/>
</dbReference>
<keyword evidence="1" id="KW-0472">Membrane</keyword>
<keyword evidence="1" id="KW-0812">Transmembrane</keyword>
<keyword evidence="1" id="KW-1133">Transmembrane helix</keyword>
<dbReference type="EMBL" id="WESC01000008">
    <property type="protein sequence ID" value="KAB7739913.1"/>
    <property type="molecule type" value="Genomic_DNA"/>
</dbReference>
<evidence type="ECO:0000259" key="2">
    <source>
        <dbReference type="Pfam" id="PF07486"/>
    </source>
</evidence>
<organism evidence="3 4">
    <name type="scientific">Parvibaculum sedimenti</name>
    <dbReference type="NCBI Taxonomy" id="2608632"/>
    <lineage>
        <taxon>Bacteria</taxon>
        <taxon>Pseudomonadati</taxon>
        <taxon>Pseudomonadota</taxon>
        <taxon>Alphaproteobacteria</taxon>
        <taxon>Hyphomicrobiales</taxon>
        <taxon>Parvibaculaceae</taxon>
        <taxon>Parvibaculum</taxon>
    </lineage>
</organism>
<evidence type="ECO:0000313" key="3">
    <source>
        <dbReference type="EMBL" id="KAB7739913.1"/>
    </source>
</evidence>
<reference evidence="3 4" key="1">
    <citation type="submission" date="2019-09" db="EMBL/GenBank/DDBJ databases">
        <title>Parvibaculum sedimenti sp. nov., isolated from sediment.</title>
        <authorList>
            <person name="Wang Y."/>
        </authorList>
    </citation>
    <scope>NUCLEOTIDE SEQUENCE [LARGE SCALE GENOMIC DNA]</scope>
    <source>
        <strain evidence="3 4">HXT-9</strain>
    </source>
</reference>
<feature type="domain" description="Cell wall hydrolase SleB" evidence="2">
    <location>
        <begin position="126"/>
        <end position="235"/>
    </location>
</feature>
<feature type="transmembrane region" description="Helical" evidence="1">
    <location>
        <begin position="12"/>
        <end position="35"/>
    </location>
</feature>
<gene>
    <name evidence="3" type="ORF">F2P47_10415</name>
</gene>
<dbReference type="AlphaFoldDB" id="A0A6N6VG98"/>
<dbReference type="RefSeq" id="WP_152216293.1">
    <property type="nucleotide sequence ID" value="NZ_JBAQYD010000234.1"/>
</dbReference>
<dbReference type="Proteomes" id="UP000468901">
    <property type="component" value="Unassembled WGS sequence"/>
</dbReference>
<keyword evidence="4" id="KW-1185">Reference proteome</keyword>